<proteinExistence type="predicted"/>
<reference evidence="1 2" key="1">
    <citation type="submission" date="2022-06" db="EMBL/GenBank/DDBJ databases">
        <title>Actinoplanes abujensis sp. nov., isolated from Nigerian arid soil.</title>
        <authorList>
            <person name="Ding P."/>
        </authorList>
    </citation>
    <scope>NUCLEOTIDE SEQUENCE [LARGE SCALE GENOMIC DNA]</scope>
    <source>
        <strain evidence="2">TRM88002</strain>
    </source>
</reference>
<sequence>MDALAQQSDPALASGTWVQAYRRGDGVGVTPNPCFEEPAMPVVVPDACTLPTVERPVRLAEFDALFATAVRQVDTVSPTHTRMRLTGPAGLSATVRDLTARETECCSFFTFTVTPEPADDGEMLILDVKVPAQYADVLRSLAERAGAIMAGQKS</sequence>
<gene>
    <name evidence="1" type="ORF">LXN57_26315</name>
</gene>
<dbReference type="EMBL" id="JAMQOL010000038">
    <property type="protein sequence ID" value="MCM4081093.1"/>
    <property type="molecule type" value="Genomic_DNA"/>
</dbReference>
<name>A0ABT0Y6C2_9ACTN</name>
<evidence type="ECO:0000313" key="2">
    <source>
        <dbReference type="Proteomes" id="UP001523216"/>
    </source>
</evidence>
<organism evidence="1 2">
    <name type="scientific">Paractinoplanes hotanensis</name>
    <dbReference type="NCBI Taxonomy" id="2906497"/>
    <lineage>
        <taxon>Bacteria</taxon>
        <taxon>Bacillati</taxon>
        <taxon>Actinomycetota</taxon>
        <taxon>Actinomycetes</taxon>
        <taxon>Micromonosporales</taxon>
        <taxon>Micromonosporaceae</taxon>
        <taxon>Paractinoplanes</taxon>
    </lineage>
</organism>
<accession>A0ABT0Y6C2</accession>
<dbReference type="Proteomes" id="UP001523216">
    <property type="component" value="Unassembled WGS sequence"/>
</dbReference>
<keyword evidence="2" id="KW-1185">Reference proteome</keyword>
<dbReference type="RefSeq" id="WP_251800896.1">
    <property type="nucleotide sequence ID" value="NZ_JAMQOL010000038.1"/>
</dbReference>
<comment type="caution">
    <text evidence="1">The sequence shown here is derived from an EMBL/GenBank/DDBJ whole genome shotgun (WGS) entry which is preliminary data.</text>
</comment>
<protein>
    <submittedName>
        <fullName evidence="1">Uncharacterized protein</fullName>
    </submittedName>
</protein>
<evidence type="ECO:0000313" key="1">
    <source>
        <dbReference type="EMBL" id="MCM4081093.1"/>
    </source>
</evidence>